<dbReference type="EMBL" id="CP019313">
    <property type="protein sequence ID" value="APX14035.1"/>
    <property type="molecule type" value="Genomic_DNA"/>
</dbReference>
<evidence type="ECO:0000256" key="1">
    <source>
        <dbReference type="SAM" id="MobiDB-lite"/>
    </source>
</evidence>
<keyword evidence="3" id="KW-1185">Reference proteome</keyword>
<evidence type="ECO:0000313" key="3">
    <source>
        <dbReference type="Proteomes" id="UP000186336"/>
    </source>
</evidence>
<gene>
    <name evidence="2" type="ORF">BWR18_19410</name>
</gene>
<dbReference type="Proteomes" id="UP000186336">
    <property type="component" value="Plasmid pDOK1-4-1"/>
</dbReference>
<reference evidence="2 3" key="1">
    <citation type="submission" date="2017-01" db="EMBL/GenBank/DDBJ databases">
        <title>Complete genome of Tateyamaria omphalii DOK1-4 isolated from seawater in Dokdo.</title>
        <authorList>
            <person name="Kim J.H."/>
            <person name="Chi W.-J."/>
        </authorList>
    </citation>
    <scope>NUCLEOTIDE SEQUENCE [LARGE SCALE GENOMIC DNA]</scope>
    <source>
        <strain evidence="2 3">DOK1-4</strain>
        <plasmid evidence="2 3">pDOK1-4-1</plasmid>
    </source>
</reference>
<protein>
    <submittedName>
        <fullName evidence="2">Uncharacterized protein</fullName>
    </submittedName>
</protein>
<proteinExistence type="predicted"/>
<name>A0A1P8N132_9RHOB</name>
<dbReference type="KEGG" id="tom:BWR18_19410"/>
<accession>A0A1P8N132</accession>
<dbReference type="AlphaFoldDB" id="A0A1P8N132"/>
<geneLocation type="plasmid" evidence="2 3">
    <name>pDOK1-4-1</name>
</geneLocation>
<feature type="region of interest" description="Disordered" evidence="1">
    <location>
        <begin position="279"/>
        <end position="300"/>
    </location>
</feature>
<sequence length="300" mass="33720">MVKRLVRGQMKSAPIAKLSACGLSLMGYRGYQLANLADHPGTRLAPVFEASESRVAAPRALGEDAELLTGPLPPIRPVLLEDVTAKSGSSFLYKKHDVLLPDEMYTKLDRISLLTNSGFFVQDYFVTKLDGTVAIPQGICAFGHGDVNWYHWLAEILPVIYLSQNLPAEFDDYPLLLPETAEKIPSFKQTLDLFRGKREVVILRDDTAYRIGRLVHVPSPVSGPFNMRDHMWPRPSDYTQNVGVVQYVRETILDALAIEREDDSPKRVILIRPPARGPTIRMKSERRPKPGGLKQCRWKS</sequence>
<organism evidence="2 3">
    <name type="scientific">Tateyamaria omphalii</name>
    <dbReference type="NCBI Taxonomy" id="299262"/>
    <lineage>
        <taxon>Bacteria</taxon>
        <taxon>Pseudomonadati</taxon>
        <taxon>Pseudomonadota</taxon>
        <taxon>Alphaproteobacteria</taxon>
        <taxon>Rhodobacterales</taxon>
        <taxon>Roseobacteraceae</taxon>
        <taxon>Tateyamaria</taxon>
    </lineage>
</organism>
<keyword evidence="2" id="KW-0614">Plasmid</keyword>
<evidence type="ECO:0000313" key="2">
    <source>
        <dbReference type="EMBL" id="APX14035.1"/>
    </source>
</evidence>